<keyword evidence="2" id="KW-1185">Reference proteome</keyword>
<comment type="caution">
    <text evidence="1">The sequence shown here is derived from an EMBL/GenBank/DDBJ whole genome shotgun (WGS) entry which is preliminary data.</text>
</comment>
<dbReference type="Proteomes" id="UP001165960">
    <property type="component" value="Unassembled WGS sequence"/>
</dbReference>
<organism evidence="1 2">
    <name type="scientific">Entomophthora muscae</name>
    <dbReference type="NCBI Taxonomy" id="34485"/>
    <lineage>
        <taxon>Eukaryota</taxon>
        <taxon>Fungi</taxon>
        <taxon>Fungi incertae sedis</taxon>
        <taxon>Zoopagomycota</taxon>
        <taxon>Entomophthoromycotina</taxon>
        <taxon>Entomophthoromycetes</taxon>
        <taxon>Entomophthorales</taxon>
        <taxon>Entomophthoraceae</taxon>
        <taxon>Entomophthora</taxon>
    </lineage>
</organism>
<protein>
    <submittedName>
        <fullName evidence="1">ERMES complex Ca(2+)-binding regulatory GTPase gem1</fullName>
    </submittedName>
</protein>
<accession>A0ACC2S3X8</accession>
<sequence>MKQEIRIVLVGESGVGKSTLVTTLIKDSFVSQVQPLVPEVTIPPEATPEKVTTHIIDTGIILKKFALIYFSLL</sequence>
<evidence type="ECO:0000313" key="2">
    <source>
        <dbReference type="Proteomes" id="UP001165960"/>
    </source>
</evidence>
<reference evidence="1" key="1">
    <citation type="submission" date="2022-04" db="EMBL/GenBank/DDBJ databases">
        <title>Genome of the entomopathogenic fungus Entomophthora muscae.</title>
        <authorList>
            <person name="Elya C."/>
            <person name="Lovett B.R."/>
            <person name="Lee E."/>
            <person name="Macias A.M."/>
            <person name="Hajek A.E."/>
            <person name="De Bivort B.L."/>
            <person name="Kasson M.T."/>
            <person name="De Fine Licht H.H."/>
            <person name="Stajich J.E."/>
        </authorList>
    </citation>
    <scope>NUCLEOTIDE SEQUENCE</scope>
    <source>
        <strain evidence="1">Berkeley</strain>
    </source>
</reference>
<evidence type="ECO:0000313" key="1">
    <source>
        <dbReference type="EMBL" id="KAJ9057019.1"/>
    </source>
</evidence>
<name>A0ACC2S3X8_9FUNG</name>
<gene>
    <name evidence="1" type="primary">GEM1_3</name>
    <name evidence="1" type="ORF">DSO57_1026507</name>
</gene>
<proteinExistence type="predicted"/>
<dbReference type="EMBL" id="QTSX02005835">
    <property type="protein sequence ID" value="KAJ9057019.1"/>
    <property type="molecule type" value="Genomic_DNA"/>
</dbReference>